<dbReference type="GeneID" id="24135431"/>
<dbReference type="PANTHER" id="PTHR31827">
    <property type="entry name" value="EMB|CAB89363.1"/>
    <property type="match status" value="1"/>
</dbReference>
<protein>
    <recommendedName>
        <fullName evidence="3">WRKY transcription factor 19</fullName>
    </recommendedName>
</protein>
<name>A0A067C3Z8_SAPPC</name>
<dbReference type="AlphaFoldDB" id="A0A067C3Z8"/>
<proteinExistence type="predicted"/>
<dbReference type="VEuPathDB" id="FungiDB:SPRG_13560"/>
<organism evidence="1 2">
    <name type="scientific">Saprolegnia parasitica (strain CBS 223.65)</name>
    <dbReference type="NCBI Taxonomy" id="695850"/>
    <lineage>
        <taxon>Eukaryota</taxon>
        <taxon>Sar</taxon>
        <taxon>Stramenopiles</taxon>
        <taxon>Oomycota</taxon>
        <taxon>Saprolegniomycetes</taxon>
        <taxon>Saprolegniales</taxon>
        <taxon>Saprolegniaceae</taxon>
        <taxon>Saprolegnia</taxon>
    </lineage>
</organism>
<evidence type="ECO:0000313" key="2">
    <source>
        <dbReference type="Proteomes" id="UP000030745"/>
    </source>
</evidence>
<evidence type="ECO:0008006" key="3">
    <source>
        <dbReference type="Google" id="ProtNLM"/>
    </source>
</evidence>
<dbReference type="STRING" id="695850.A0A067C3Z8"/>
<keyword evidence="2" id="KW-1185">Reference proteome</keyword>
<gene>
    <name evidence="1" type="ORF">SPRG_13560</name>
</gene>
<dbReference type="EMBL" id="KK583291">
    <property type="protein sequence ID" value="KDO21261.1"/>
    <property type="molecule type" value="Genomic_DNA"/>
</dbReference>
<dbReference type="PANTHER" id="PTHR31827:SF1">
    <property type="entry name" value="EMB|CAB89363.1"/>
    <property type="match status" value="1"/>
</dbReference>
<dbReference type="RefSeq" id="XP_012208005.1">
    <property type="nucleotide sequence ID" value="XM_012352615.1"/>
</dbReference>
<accession>A0A067C3Z8</accession>
<sequence length="197" mass="22138">MSLCIFDGCFRQRLLNLTKCDFHKSRSLCKAPACRNQVYARQLCVTHGGRRPCIHADCPANARIGPYCCRHGPKSGKKLCREPGCANIQHTKGKCIRHGGGRQCRKDHCETHARVGGFCWRHRTPDRAKGNTRVASPVRSPVEYECTYSTLEAIDCSILTALLAETDGTDFQGHLMLEDYFDACRHLGQARDRVRTC</sequence>
<reference evidence="1 2" key="1">
    <citation type="journal article" date="2013" name="PLoS Genet.">
        <title>Distinctive expansion of potential virulence genes in the genome of the oomycete fish pathogen Saprolegnia parasitica.</title>
        <authorList>
            <person name="Jiang R.H."/>
            <person name="de Bruijn I."/>
            <person name="Haas B.J."/>
            <person name="Belmonte R."/>
            <person name="Lobach L."/>
            <person name="Christie J."/>
            <person name="van den Ackerveken G."/>
            <person name="Bottin A."/>
            <person name="Bulone V."/>
            <person name="Diaz-Moreno S.M."/>
            <person name="Dumas B."/>
            <person name="Fan L."/>
            <person name="Gaulin E."/>
            <person name="Govers F."/>
            <person name="Grenville-Briggs L.J."/>
            <person name="Horner N.R."/>
            <person name="Levin J.Z."/>
            <person name="Mammella M."/>
            <person name="Meijer H.J."/>
            <person name="Morris P."/>
            <person name="Nusbaum C."/>
            <person name="Oome S."/>
            <person name="Phillips A.J."/>
            <person name="van Rooyen D."/>
            <person name="Rzeszutek E."/>
            <person name="Saraiva M."/>
            <person name="Secombes C.J."/>
            <person name="Seidl M.F."/>
            <person name="Snel B."/>
            <person name="Stassen J.H."/>
            <person name="Sykes S."/>
            <person name="Tripathy S."/>
            <person name="van den Berg H."/>
            <person name="Vega-Arreguin J.C."/>
            <person name="Wawra S."/>
            <person name="Young S.K."/>
            <person name="Zeng Q."/>
            <person name="Dieguez-Uribeondo J."/>
            <person name="Russ C."/>
            <person name="Tyler B.M."/>
            <person name="van West P."/>
        </authorList>
    </citation>
    <scope>NUCLEOTIDE SEQUENCE [LARGE SCALE GENOMIC DNA]</scope>
    <source>
        <strain evidence="1 2">CBS 223.65</strain>
    </source>
</reference>
<dbReference type="KEGG" id="spar:SPRG_13560"/>
<dbReference type="Proteomes" id="UP000030745">
    <property type="component" value="Unassembled WGS sequence"/>
</dbReference>
<evidence type="ECO:0000313" key="1">
    <source>
        <dbReference type="EMBL" id="KDO21261.1"/>
    </source>
</evidence>